<reference evidence="2 3" key="1">
    <citation type="submission" date="2016-04" db="EMBL/GenBank/DDBJ databases">
        <title>Genome analyses suggest a sexual origin of heterokaryosis in a supposedly ancient asexual fungus.</title>
        <authorList>
            <person name="Ropars J."/>
            <person name="Sedzielewska K."/>
            <person name="Noel J."/>
            <person name="Charron P."/>
            <person name="Farinelli L."/>
            <person name="Marton T."/>
            <person name="Kruger M."/>
            <person name="Pelin A."/>
            <person name="Brachmann A."/>
            <person name="Corradi N."/>
        </authorList>
    </citation>
    <scope>NUCLEOTIDE SEQUENCE [LARGE SCALE GENOMIC DNA]</scope>
    <source>
        <strain evidence="2 3">C2</strain>
    </source>
</reference>
<name>A0A2N1N8B3_9GLOM</name>
<comment type="caution">
    <text evidence="2">The sequence shown here is derived from an EMBL/GenBank/DDBJ whole genome shotgun (WGS) entry which is preliminary data.</text>
</comment>
<reference evidence="2 3" key="2">
    <citation type="submission" date="2017-10" db="EMBL/GenBank/DDBJ databases">
        <title>Extensive intraspecific genome diversity in a model arbuscular mycorrhizal fungus.</title>
        <authorList>
            <person name="Chen E.C.H."/>
            <person name="Morin E."/>
            <person name="Baudet D."/>
            <person name="Noel J."/>
            <person name="Ndikumana S."/>
            <person name="Charron P."/>
            <person name="St-Onge C."/>
            <person name="Giorgi J."/>
            <person name="Grigoriev I.V."/>
            <person name="Roux C."/>
            <person name="Martin F.M."/>
            <person name="Corradi N."/>
        </authorList>
    </citation>
    <scope>NUCLEOTIDE SEQUENCE [LARGE SCALE GENOMIC DNA]</scope>
    <source>
        <strain evidence="2 3">C2</strain>
    </source>
</reference>
<protein>
    <submittedName>
        <fullName evidence="2">Uncharacterized protein</fullName>
    </submittedName>
</protein>
<dbReference type="VEuPathDB" id="FungiDB:RhiirA1_356155"/>
<evidence type="ECO:0000313" key="3">
    <source>
        <dbReference type="Proteomes" id="UP000233469"/>
    </source>
</evidence>
<organism evidence="2 3">
    <name type="scientific">Rhizophagus irregularis</name>
    <dbReference type="NCBI Taxonomy" id="588596"/>
    <lineage>
        <taxon>Eukaryota</taxon>
        <taxon>Fungi</taxon>
        <taxon>Fungi incertae sedis</taxon>
        <taxon>Mucoromycota</taxon>
        <taxon>Glomeromycotina</taxon>
        <taxon>Glomeromycetes</taxon>
        <taxon>Glomerales</taxon>
        <taxon>Glomeraceae</taxon>
        <taxon>Rhizophagus</taxon>
    </lineage>
</organism>
<dbReference type="CDD" id="cd00303">
    <property type="entry name" value="retropepsin_like"/>
    <property type="match status" value="1"/>
</dbReference>
<dbReference type="VEuPathDB" id="FungiDB:RhiirA1_447207"/>
<accession>A0A2N1N8B3</accession>
<dbReference type="AlphaFoldDB" id="A0A2N1N8B3"/>
<dbReference type="Proteomes" id="UP000233469">
    <property type="component" value="Unassembled WGS sequence"/>
</dbReference>
<feature type="compositionally biased region" description="Acidic residues" evidence="1">
    <location>
        <begin position="131"/>
        <end position="156"/>
    </location>
</feature>
<gene>
    <name evidence="2" type="ORF">RhiirC2_780038</name>
</gene>
<dbReference type="VEuPathDB" id="FungiDB:FUN_006652"/>
<proteinExistence type="predicted"/>
<feature type="region of interest" description="Disordered" evidence="1">
    <location>
        <begin position="125"/>
        <end position="156"/>
    </location>
</feature>
<sequence>MNYENLDVRRRNDQDLRELTMETWTKPGRETKLNDQDSKKKNELRGAAGSIVSCWLLNDLGEVLNFPVTIKGMTIPIDVVVTDAMDYSAIIRNDWLAKEGNEIEVPIEYLEMPIERRKKLEKQIRKKEEKDESEVEEEENDEEEIEEEESNYEKYEEENLDEKVFCHYQMKRKTQYIRKQHTSLQLTCQFSDIVTAGVYPKENFMLIKGGVSLDESFYHWDYFSRLDKQFKRKAPRKATWDYDWKGPSARCWCGNRLYSPSDECSQCLRELTNYITVQRLPPSIITEMSSKADIHTDIDDLWEITPSEVQIEEVTQIVDEQDHQRCFYCGRLSQIEWEQKKETPLYFGHCEVQPNKADQLSGLPMGQLTNEQKSALIDLLERYQHLFAWESTQLGRTDLVRHTIDVGGAAPIKKRWY</sequence>
<evidence type="ECO:0000313" key="2">
    <source>
        <dbReference type="EMBL" id="PKK70166.1"/>
    </source>
</evidence>
<dbReference type="EMBL" id="LLXL01000648">
    <property type="protein sequence ID" value="PKK70166.1"/>
    <property type="molecule type" value="Genomic_DNA"/>
</dbReference>
<evidence type="ECO:0000256" key="1">
    <source>
        <dbReference type="SAM" id="MobiDB-lite"/>
    </source>
</evidence>